<feature type="signal peptide" evidence="1">
    <location>
        <begin position="1"/>
        <end position="24"/>
    </location>
</feature>
<dbReference type="Proteomes" id="UP000013190">
    <property type="component" value="Unassembled WGS sequence"/>
</dbReference>
<dbReference type="EMBL" id="APOJ01000023">
    <property type="protein sequence ID" value="ENU27075.1"/>
    <property type="molecule type" value="Genomic_DNA"/>
</dbReference>
<reference evidence="3" key="1">
    <citation type="submission" date="2013-02" db="EMBL/GenBank/DDBJ databases">
        <title>The Genome Sequence of Acinetobacter sp. NIPH 236.</title>
        <authorList>
            <consortium name="The Broad Institute Genome Sequencing Platform"/>
            <consortium name="The Broad Institute Genome Sequencing Center for Infectious Disease"/>
            <person name="Cerqueira G."/>
            <person name="Feldgarden M."/>
            <person name="Courvalin P."/>
            <person name="Perichon B."/>
            <person name="Grillot-Courvalin C."/>
            <person name="Clermont D."/>
            <person name="Rocha E."/>
            <person name="Yoon E.-J."/>
            <person name="Nemec A."/>
            <person name="Walker B."/>
            <person name="Young S.K."/>
            <person name="Zeng Q."/>
            <person name="Gargeya S."/>
            <person name="Fitzgerald M."/>
            <person name="Haas B."/>
            <person name="Abouelleil A."/>
            <person name="Alvarado L."/>
            <person name="Arachchi H.M."/>
            <person name="Berlin A.M."/>
            <person name="Chapman S.B."/>
            <person name="Dewar J."/>
            <person name="Goldberg J."/>
            <person name="Griggs A."/>
            <person name="Gujja S."/>
            <person name="Hansen M."/>
            <person name="Howarth C."/>
            <person name="Imamovic A."/>
            <person name="Larimer J."/>
            <person name="McCowan C."/>
            <person name="Murphy C."/>
            <person name="Neiman D."/>
            <person name="Pearson M."/>
            <person name="Priest M."/>
            <person name="Roberts A."/>
            <person name="Saif S."/>
            <person name="Shea T."/>
            <person name="Sisk P."/>
            <person name="Sykes S."/>
            <person name="Wortman J."/>
            <person name="Nusbaum C."/>
            <person name="Birren B."/>
        </authorList>
    </citation>
    <scope>NUCLEOTIDE SEQUENCE [LARGE SCALE GENOMIC DNA]</scope>
    <source>
        <strain evidence="3">NIPH 236</strain>
    </source>
</reference>
<evidence type="ECO:0000256" key="1">
    <source>
        <dbReference type="SAM" id="SignalP"/>
    </source>
</evidence>
<reference evidence="2 3" key="2">
    <citation type="journal article" date="2016" name="Int. J. Syst. Evol. Microbiol.">
        <title>Taxonomy of haemolytic and/or proteolytic strains of the genus Acinetobacter with the proposal of Acinetobacter courvalinii sp. nov. (genomic species 14 sensu Bouvet &amp; Jeanjean), Acinetobacter dispersus sp. nov. (genomic species 17), Acinetobacter modestus sp. nov., Acinetobacter proteolyticus sp. nov. and Acinetobacter vivianii sp. nov.</title>
        <authorList>
            <person name="Nemec A."/>
            <person name="Radolfova-Krizova L."/>
            <person name="Maixnerova M."/>
            <person name="Vrestiakova E."/>
            <person name="Jezek P."/>
            <person name="Sedo O."/>
        </authorList>
    </citation>
    <scope>NUCLEOTIDE SEQUENCE [LARGE SCALE GENOMIC DNA]</scope>
    <source>
        <strain evidence="2 3">NIPH 236</strain>
    </source>
</reference>
<feature type="chain" id="PRO_5045868136" evidence="1">
    <location>
        <begin position="25"/>
        <end position="131"/>
    </location>
</feature>
<comment type="caution">
    <text evidence="2">The sequence shown here is derived from an EMBL/GenBank/DDBJ whole genome shotgun (WGS) entry which is preliminary data.</text>
</comment>
<gene>
    <name evidence="2" type="ORF">F992_01680</name>
</gene>
<accession>A0ABN0JP25</accession>
<organism evidence="2 3">
    <name type="scientific">Acinetobacter modestus</name>
    <dbReference type="NCBI Taxonomy" id="1776740"/>
    <lineage>
        <taxon>Bacteria</taxon>
        <taxon>Pseudomonadati</taxon>
        <taxon>Pseudomonadota</taxon>
        <taxon>Gammaproteobacteria</taxon>
        <taxon>Moraxellales</taxon>
        <taxon>Moraxellaceae</taxon>
        <taxon>Acinetobacter</taxon>
    </lineage>
</organism>
<dbReference type="RefSeq" id="WP_004661721.1">
    <property type="nucleotide sequence ID" value="NZ_BMDV01000002.1"/>
</dbReference>
<protein>
    <submittedName>
        <fullName evidence="2">Uncharacterized protein</fullName>
    </submittedName>
</protein>
<evidence type="ECO:0000313" key="2">
    <source>
        <dbReference type="EMBL" id="ENU27075.1"/>
    </source>
</evidence>
<evidence type="ECO:0000313" key="3">
    <source>
        <dbReference type="Proteomes" id="UP000013190"/>
    </source>
</evidence>
<name>A0ABN0JP25_9GAMM</name>
<proteinExistence type="predicted"/>
<keyword evidence="3" id="KW-1185">Reference proteome</keyword>
<dbReference type="GeneID" id="92835080"/>
<keyword evidence="1" id="KW-0732">Signal</keyword>
<sequence length="131" mass="14588">MGFFKQLILGALSTLIFFSPAAQAEVRGAPGSVVKLIDIERMNSWNDGYRYWNVIVKNPNNFKAACYVPFLTTKDDDSTPTARHGTPVYINANDTNVGIVTIKKTFKFDSLGDVKCDELRPDAIIEQKKLA</sequence>